<feature type="compositionally biased region" description="Low complexity" evidence="11">
    <location>
        <begin position="393"/>
        <end position="414"/>
    </location>
</feature>
<evidence type="ECO:0000256" key="9">
    <source>
        <dbReference type="ARBA" id="ARBA00061550"/>
    </source>
</evidence>
<accession>A0A507EE43</accession>
<evidence type="ECO:0000256" key="8">
    <source>
        <dbReference type="ARBA" id="ARBA00054167"/>
    </source>
</evidence>
<feature type="compositionally biased region" description="Basic residues" evidence="11">
    <location>
        <begin position="450"/>
        <end position="462"/>
    </location>
</feature>
<dbReference type="PANTHER" id="PTHR23105">
    <property type="entry name" value="RIBOSOMAL PROTEIN L7AE FAMILY MEMBER"/>
    <property type="match status" value="1"/>
</dbReference>
<dbReference type="Proteomes" id="UP000318582">
    <property type="component" value="Unassembled WGS sequence"/>
</dbReference>
<keyword evidence="4" id="KW-0832">Ubl conjugation</keyword>
<dbReference type="InterPro" id="IPR050257">
    <property type="entry name" value="eL8/uL1-like"/>
</dbReference>
<keyword evidence="6" id="KW-0175">Coiled coil</keyword>
<feature type="region of interest" description="Disordered" evidence="11">
    <location>
        <begin position="236"/>
        <end position="259"/>
    </location>
</feature>
<dbReference type="Gene3D" id="3.40.50.790">
    <property type="match status" value="1"/>
</dbReference>
<dbReference type="InterPro" id="IPR023674">
    <property type="entry name" value="Ribosomal_uL1-like"/>
</dbReference>
<dbReference type="FunFam" id="3.40.50.790:FF:000004">
    <property type="entry name" value="Ribosomal L1 domain-containing 1-like 1"/>
    <property type="match status" value="1"/>
</dbReference>
<dbReference type="InterPro" id="IPR028364">
    <property type="entry name" value="Ribosomal_uL1/biogenesis"/>
</dbReference>
<sequence length="462" mass="49413">MAQLDQTQVEKAVAALLAWNAKQAAAKKASLLDEENVENFDLIVTTKLMPEKLQVNPQRILLAHPLWTKADICLITKDPKDEFKNLLEEKGVTGLTKVLSMAGLRSKFKSYEAKRQLADSFDLFIADERILPLLPKAIGKKMFSKKMLPAPVNMTKKDLKNEFAKVLQSTFLRRNLGTCNAVRVASTTFTPEQVVENIMMAAPAIVDKLPKKWNNILSIALKTSKSAALPVYVSLPDQPAQKPTDVEMTDREDDKEGDDKMAVEETKVTKMVKEVVTKLNAKKGETAVTTTTTTVVMEGVEVAEAVGEATATPAKKAITAKAAKNTPASGRKVPIREKAAALKASAAAAAGTSTESPAATPETPVKKVTPTAATESPPAAAAKTPIKEESNLTPKKTPAAKHPAASAKKTPATKDPLAVKSSPAIKKTTANTTTTTPVKKVTTPAGKKAPASRKSPRTPAKK</sequence>
<protein>
    <recommendedName>
        <fullName evidence="10">Ribosomal L1 domain-containing protein 1</fullName>
    </recommendedName>
</protein>
<keyword evidence="3" id="KW-0597">Phosphoprotein</keyword>
<evidence type="ECO:0000256" key="5">
    <source>
        <dbReference type="ARBA" id="ARBA00022990"/>
    </source>
</evidence>
<organism evidence="12 13">
    <name type="scientific">Powellomyces hirtus</name>
    <dbReference type="NCBI Taxonomy" id="109895"/>
    <lineage>
        <taxon>Eukaryota</taxon>
        <taxon>Fungi</taxon>
        <taxon>Fungi incertae sedis</taxon>
        <taxon>Chytridiomycota</taxon>
        <taxon>Chytridiomycota incertae sedis</taxon>
        <taxon>Chytridiomycetes</taxon>
        <taxon>Spizellomycetales</taxon>
        <taxon>Powellomycetaceae</taxon>
        <taxon>Powellomyces</taxon>
    </lineage>
</organism>
<dbReference type="AlphaFoldDB" id="A0A507EE43"/>
<comment type="caution">
    <text evidence="12">The sequence shown here is derived from an EMBL/GenBank/DDBJ whole genome shotgun (WGS) entry which is preliminary data.</text>
</comment>
<evidence type="ECO:0000256" key="7">
    <source>
        <dbReference type="ARBA" id="ARBA00023242"/>
    </source>
</evidence>
<dbReference type="Gene3D" id="3.30.190.20">
    <property type="match status" value="1"/>
</dbReference>
<evidence type="ECO:0000256" key="10">
    <source>
        <dbReference type="ARBA" id="ARBA00070787"/>
    </source>
</evidence>
<keyword evidence="13" id="KW-1185">Reference proteome</keyword>
<dbReference type="InterPro" id="IPR016095">
    <property type="entry name" value="Ribosomal_uL1_3-a/b-sand"/>
</dbReference>
<comment type="subcellular location">
    <subcellularLocation>
        <location evidence="1">Nucleus</location>
        <location evidence="1">Nucleolus</location>
    </subcellularLocation>
</comment>
<evidence type="ECO:0000256" key="11">
    <source>
        <dbReference type="SAM" id="MobiDB-lite"/>
    </source>
</evidence>
<feature type="region of interest" description="Disordered" evidence="11">
    <location>
        <begin position="346"/>
        <end position="462"/>
    </location>
</feature>
<evidence type="ECO:0000256" key="6">
    <source>
        <dbReference type="ARBA" id="ARBA00023054"/>
    </source>
</evidence>
<name>A0A507EE43_9FUNG</name>
<gene>
    <name evidence="12" type="ORF">PhCBS80983_g00892</name>
</gene>
<dbReference type="STRING" id="109895.A0A507EE43"/>
<comment type="function">
    <text evidence="8">Regulates cellular senescence through inhibition of PTEN translation. Acts as a pro-apoptotic regulator in response to DNA damage.</text>
</comment>
<dbReference type="CDD" id="cd00403">
    <property type="entry name" value="Ribosomal_L1"/>
    <property type="match status" value="1"/>
</dbReference>
<dbReference type="SUPFAM" id="SSF56808">
    <property type="entry name" value="Ribosomal protein L1"/>
    <property type="match status" value="1"/>
</dbReference>
<evidence type="ECO:0000313" key="13">
    <source>
        <dbReference type="Proteomes" id="UP000318582"/>
    </source>
</evidence>
<comment type="similarity">
    <text evidence="9">Belongs to the universal ribosomal protein uL1 family. Highly divergent.</text>
</comment>
<dbReference type="GO" id="GO:0003723">
    <property type="term" value="F:RNA binding"/>
    <property type="evidence" value="ECO:0007669"/>
    <property type="project" value="InterPro"/>
</dbReference>
<evidence type="ECO:0000313" key="12">
    <source>
        <dbReference type="EMBL" id="TPX61645.1"/>
    </source>
</evidence>
<dbReference type="EMBL" id="QEAQ01000006">
    <property type="protein sequence ID" value="TPX61645.1"/>
    <property type="molecule type" value="Genomic_DNA"/>
</dbReference>
<dbReference type="Pfam" id="PF00687">
    <property type="entry name" value="Ribosomal_L1"/>
    <property type="match status" value="1"/>
</dbReference>
<keyword evidence="5" id="KW-0007">Acetylation</keyword>
<reference evidence="12 13" key="1">
    <citation type="journal article" date="2019" name="Sci. Rep.">
        <title>Comparative genomics of chytrid fungi reveal insights into the obligate biotrophic and pathogenic lifestyle of Synchytrium endobioticum.</title>
        <authorList>
            <person name="van de Vossenberg B.T.L.H."/>
            <person name="Warris S."/>
            <person name="Nguyen H.D.T."/>
            <person name="van Gent-Pelzer M.P.E."/>
            <person name="Joly D.L."/>
            <person name="van de Geest H.C."/>
            <person name="Bonants P.J.M."/>
            <person name="Smith D.S."/>
            <person name="Levesque C.A."/>
            <person name="van der Lee T.A.J."/>
        </authorList>
    </citation>
    <scope>NUCLEOTIDE SEQUENCE [LARGE SCALE GENOMIC DNA]</scope>
    <source>
        <strain evidence="12 13">CBS 809.83</strain>
    </source>
</reference>
<dbReference type="GO" id="GO:0005730">
    <property type="term" value="C:nucleolus"/>
    <property type="evidence" value="ECO:0007669"/>
    <property type="project" value="UniProtKB-SubCell"/>
</dbReference>
<keyword evidence="2" id="KW-1017">Isopeptide bond</keyword>
<evidence type="ECO:0000256" key="4">
    <source>
        <dbReference type="ARBA" id="ARBA00022843"/>
    </source>
</evidence>
<evidence type="ECO:0000256" key="2">
    <source>
        <dbReference type="ARBA" id="ARBA00022499"/>
    </source>
</evidence>
<feature type="compositionally biased region" description="Basic and acidic residues" evidence="11">
    <location>
        <begin position="244"/>
        <end position="259"/>
    </location>
</feature>
<evidence type="ECO:0000256" key="1">
    <source>
        <dbReference type="ARBA" id="ARBA00004604"/>
    </source>
</evidence>
<proteinExistence type="inferred from homology"/>
<evidence type="ECO:0000256" key="3">
    <source>
        <dbReference type="ARBA" id="ARBA00022553"/>
    </source>
</evidence>
<feature type="compositionally biased region" description="Low complexity" evidence="11">
    <location>
        <begin position="346"/>
        <end position="384"/>
    </location>
</feature>
<keyword evidence="7" id="KW-0539">Nucleus</keyword>
<feature type="compositionally biased region" description="Low complexity" evidence="11">
    <location>
        <begin position="423"/>
        <end position="449"/>
    </location>
</feature>